<organism evidence="4 5">
    <name type="scientific">Candidatus Syntrophonatronum acetioxidans</name>
    <dbReference type="NCBI Taxonomy" id="1795816"/>
    <lineage>
        <taxon>Bacteria</taxon>
        <taxon>Bacillati</taxon>
        <taxon>Bacillota</taxon>
        <taxon>Clostridia</taxon>
        <taxon>Eubacteriales</taxon>
        <taxon>Syntrophomonadaceae</taxon>
        <taxon>Candidatus Syntrophonatronum</taxon>
    </lineage>
</organism>
<comment type="caution">
    <text evidence="4">The sequence shown here is derived from an EMBL/GenBank/DDBJ whole genome shotgun (WGS) entry which is preliminary data.</text>
</comment>
<evidence type="ECO:0000259" key="2">
    <source>
        <dbReference type="Pfam" id="PF26011"/>
    </source>
</evidence>
<feature type="domain" description="RND related barrel-sandwich hybrid" evidence="3">
    <location>
        <begin position="83"/>
        <end position="254"/>
    </location>
</feature>
<dbReference type="Pfam" id="PF26018">
    <property type="entry name" value="BSH_RND_rel"/>
    <property type="match status" value="1"/>
</dbReference>
<evidence type="ECO:0000313" key="4">
    <source>
        <dbReference type="EMBL" id="RQD73108.1"/>
    </source>
</evidence>
<feature type="domain" description="RND related beta-barrel" evidence="2">
    <location>
        <begin position="258"/>
        <end position="331"/>
    </location>
</feature>
<dbReference type="Proteomes" id="UP000285138">
    <property type="component" value="Unassembled WGS sequence"/>
</dbReference>
<name>A0A424Y9P2_9FIRM</name>
<reference evidence="4 5" key="1">
    <citation type="submission" date="2018-08" db="EMBL/GenBank/DDBJ databases">
        <title>The metabolism and importance of syntrophic acetate oxidation coupled to methane or sulfide production in haloalkaline environments.</title>
        <authorList>
            <person name="Timmers P.H.A."/>
            <person name="Vavourakis C.D."/>
            <person name="Sorokin D.Y."/>
            <person name="Sinninghe Damste J.S."/>
            <person name="Muyzer G."/>
            <person name="Stams A.J.M."/>
            <person name="Plugge C.M."/>
        </authorList>
    </citation>
    <scope>NUCLEOTIDE SEQUENCE [LARGE SCALE GENOMIC DNA]</scope>
    <source>
        <strain evidence="4">MSAO_Bac1</strain>
    </source>
</reference>
<dbReference type="InterPro" id="IPR058729">
    <property type="entry name" value="Beta-barrel_RND-rel"/>
</dbReference>
<dbReference type="GO" id="GO:0015562">
    <property type="term" value="F:efflux transmembrane transporter activity"/>
    <property type="evidence" value="ECO:0007669"/>
    <property type="project" value="TreeGrafter"/>
</dbReference>
<dbReference type="PANTHER" id="PTHR30469:SF38">
    <property type="entry name" value="HLYD FAMILY SECRETION PROTEIN"/>
    <property type="match status" value="1"/>
</dbReference>
<dbReference type="Gene3D" id="2.40.420.20">
    <property type="match status" value="1"/>
</dbReference>
<evidence type="ECO:0000259" key="3">
    <source>
        <dbReference type="Pfam" id="PF26018"/>
    </source>
</evidence>
<protein>
    <submittedName>
        <fullName evidence="4">HlyD family efflux transporter periplasmic adaptor subunit</fullName>
    </submittedName>
</protein>
<dbReference type="PANTHER" id="PTHR30469">
    <property type="entry name" value="MULTIDRUG RESISTANCE PROTEIN MDTA"/>
    <property type="match status" value="1"/>
</dbReference>
<evidence type="ECO:0000313" key="5">
    <source>
        <dbReference type="Proteomes" id="UP000285138"/>
    </source>
</evidence>
<keyword evidence="1" id="KW-0812">Transmembrane</keyword>
<keyword evidence="1" id="KW-0472">Membrane</keyword>
<accession>A0A424Y9P2</accession>
<sequence>MLIMGKNHFHLIEGKKKEKGGKTEKFKKAAVWFVAAILFLFIFRYLFTWGFSRAASFVANTYIVEEKPIDSKFSREGIIIRDEKLIAAPWEGYLLWAVENGERIGAGKVVAEIVEEVSSENTVEENGEEAGEGPDFYEVLEPVEVENKTGAIFDNLRENVTKGNMVMARDYFQELKYFSQEVMVRKSFSSGKSEIVTPFSGIAVFKTDGLEDLLTPDNINFLSYEQMQDFEPNIRKINSGERVRKGAPLVKIVDNYSWYFSVYVNSSQAEKIRKEGRIYLKFNFAPGEEVQARVYNIEEDEDNRFLVTFMVTEHLKDFYMYRQARADIIYDRSRGVTVPSSALVYKEDEPGVYSVEKAMVRFRPVEIVSSFEEELLVEGLSRGRLIITNPRFFKEGQYIHGLGEDR</sequence>
<dbReference type="Pfam" id="PF26011">
    <property type="entry name" value="Beta-barrel_RND_rel"/>
    <property type="match status" value="1"/>
</dbReference>
<evidence type="ECO:0000256" key="1">
    <source>
        <dbReference type="SAM" id="Phobius"/>
    </source>
</evidence>
<dbReference type="InterPro" id="IPR058709">
    <property type="entry name" value="BSH_RND-rel"/>
</dbReference>
<dbReference type="EMBL" id="QZAA01000278">
    <property type="protein sequence ID" value="RQD73108.1"/>
    <property type="molecule type" value="Genomic_DNA"/>
</dbReference>
<dbReference type="GO" id="GO:1990281">
    <property type="term" value="C:efflux pump complex"/>
    <property type="evidence" value="ECO:0007669"/>
    <property type="project" value="TreeGrafter"/>
</dbReference>
<gene>
    <name evidence="4" type="ORF">D5R97_09885</name>
</gene>
<keyword evidence="1" id="KW-1133">Transmembrane helix</keyword>
<feature type="transmembrane region" description="Helical" evidence="1">
    <location>
        <begin position="29"/>
        <end position="47"/>
    </location>
</feature>
<proteinExistence type="predicted"/>
<dbReference type="AlphaFoldDB" id="A0A424Y9P2"/>